<dbReference type="GO" id="GO:0050821">
    <property type="term" value="P:protein stabilization"/>
    <property type="evidence" value="ECO:0007669"/>
    <property type="project" value="TreeGrafter"/>
</dbReference>
<dbReference type="PANTHER" id="PTHR35089">
    <property type="entry name" value="CHAPERONE PROTEIN SKP"/>
    <property type="match status" value="1"/>
</dbReference>
<dbReference type="PANTHER" id="PTHR35089:SF1">
    <property type="entry name" value="CHAPERONE PROTEIN SKP"/>
    <property type="match status" value="1"/>
</dbReference>
<dbReference type="GO" id="GO:0051082">
    <property type="term" value="F:unfolded protein binding"/>
    <property type="evidence" value="ECO:0007669"/>
    <property type="project" value="InterPro"/>
</dbReference>
<dbReference type="InterPro" id="IPR005632">
    <property type="entry name" value="Chaperone_Skp"/>
</dbReference>
<evidence type="ECO:0000256" key="2">
    <source>
        <dbReference type="ARBA" id="ARBA00022729"/>
    </source>
</evidence>
<dbReference type="AlphaFoldDB" id="A0A6M0JY02"/>
<organism evidence="4 5">
    <name type="scientific">Thiorhodococcus minor</name>
    <dbReference type="NCBI Taxonomy" id="57489"/>
    <lineage>
        <taxon>Bacteria</taxon>
        <taxon>Pseudomonadati</taxon>
        <taxon>Pseudomonadota</taxon>
        <taxon>Gammaproteobacteria</taxon>
        <taxon>Chromatiales</taxon>
        <taxon>Chromatiaceae</taxon>
        <taxon>Thiorhodococcus</taxon>
    </lineage>
</organism>
<name>A0A6M0JY02_9GAMM</name>
<feature type="chain" id="PRO_5026937181" evidence="3">
    <location>
        <begin position="21"/>
        <end position="171"/>
    </location>
</feature>
<dbReference type="GO" id="GO:0005829">
    <property type="term" value="C:cytosol"/>
    <property type="evidence" value="ECO:0007669"/>
    <property type="project" value="TreeGrafter"/>
</dbReference>
<evidence type="ECO:0000313" key="4">
    <source>
        <dbReference type="EMBL" id="NEV62406.1"/>
    </source>
</evidence>
<comment type="similarity">
    <text evidence="1">Belongs to the Skp family.</text>
</comment>
<evidence type="ECO:0000256" key="3">
    <source>
        <dbReference type="SAM" id="SignalP"/>
    </source>
</evidence>
<feature type="signal peptide" evidence="3">
    <location>
        <begin position="1"/>
        <end position="20"/>
    </location>
</feature>
<evidence type="ECO:0000256" key="1">
    <source>
        <dbReference type="ARBA" id="ARBA00009091"/>
    </source>
</evidence>
<sequence>MIRLYLLVALLLSVILPVQAAKETSVGYVDMQRVLEESKLGQRLQEQLRKDFEPRAKELAEEEMAIKQMQQELAGNKPLMSEEQVEKKESEIKSRIEAYQKKAMPVQQELMKVQQEKGREIVGPARKAVDAVAKKQKIGMVVERGQAGLMYMDESLDITGAVIKQLDSTTD</sequence>
<evidence type="ECO:0000313" key="5">
    <source>
        <dbReference type="Proteomes" id="UP000483379"/>
    </source>
</evidence>
<protein>
    <submittedName>
        <fullName evidence="4">OmpH family outer membrane protein</fullName>
    </submittedName>
</protein>
<keyword evidence="5" id="KW-1185">Reference proteome</keyword>
<accession>A0A6M0JY02</accession>
<dbReference type="Proteomes" id="UP000483379">
    <property type="component" value="Unassembled WGS sequence"/>
</dbReference>
<dbReference type="Pfam" id="PF03938">
    <property type="entry name" value="OmpH"/>
    <property type="match status" value="1"/>
</dbReference>
<dbReference type="Gene3D" id="3.30.910.20">
    <property type="entry name" value="Skp domain"/>
    <property type="match status" value="1"/>
</dbReference>
<keyword evidence="2 3" id="KW-0732">Signal</keyword>
<dbReference type="RefSeq" id="WP_164452875.1">
    <property type="nucleotide sequence ID" value="NZ_JAAIJQ010000027.1"/>
</dbReference>
<gene>
    <name evidence="4" type="ORF">G3446_10970</name>
</gene>
<comment type="caution">
    <text evidence="4">The sequence shown here is derived from an EMBL/GenBank/DDBJ whole genome shotgun (WGS) entry which is preliminary data.</text>
</comment>
<dbReference type="SMART" id="SM00935">
    <property type="entry name" value="OmpH"/>
    <property type="match status" value="1"/>
</dbReference>
<proteinExistence type="inferred from homology"/>
<reference evidence="4 5" key="1">
    <citation type="submission" date="2020-02" db="EMBL/GenBank/DDBJ databases">
        <title>Genome sequences of Thiorhodococcus mannitoliphagus and Thiorhodococcus minor, purple sulfur photosynthetic bacteria in the gammaproteobacterial family, Chromatiaceae.</title>
        <authorList>
            <person name="Aviles F.A."/>
            <person name="Meyer T.E."/>
            <person name="Kyndt J.A."/>
        </authorList>
    </citation>
    <scope>NUCLEOTIDE SEQUENCE [LARGE SCALE GENOMIC DNA]</scope>
    <source>
        <strain evidence="4 5">DSM 11518</strain>
    </source>
</reference>
<dbReference type="InterPro" id="IPR024930">
    <property type="entry name" value="Skp_dom_sf"/>
</dbReference>
<dbReference type="SUPFAM" id="SSF111384">
    <property type="entry name" value="OmpH-like"/>
    <property type="match status" value="1"/>
</dbReference>
<dbReference type="EMBL" id="JAAIJQ010000027">
    <property type="protein sequence ID" value="NEV62406.1"/>
    <property type="molecule type" value="Genomic_DNA"/>
</dbReference>